<dbReference type="PANTHER" id="PTHR34216:SF3">
    <property type="entry name" value="POLY-BETA-1,6-N-ACETYL-D-GLUCOSAMINE N-DEACETYLASE"/>
    <property type="match status" value="1"/>
</dbReference>
<keyword evidence="5" id="KW-1185">Reference proteome</keyword>
<keyword evidence="2" id="KW-0732">Signal</keyword>
<comment type="caution">
    <text evidence="4">The sequence shown here is derived from an EMBL/GenBank/DDBJ whole genome shotgun (WGS) entry which is preliminary data.</text>
</comment>
<evidence type="ECO:0000313" key="5">
    <source>
        <dbReference type="Proteomes" id="UP000222106"/>
    </source>
</evidence>
<reference evidence="4 5" key="1">
    <citation type="submission" date="2017-10" db="EMBL/GenBank/DDBJ databases">
        <title>Sequencing the genomes of 1000 actinobacteria strains.</title>
        <authorList>
            <person name="Klenk H.-P."/>
        </authorList>
    </citation>
    <scope>NUCLEOTIDE SEQUENCE [LARGE SCALE GENOMIC DNA]</scope>
    <source>
        <strain evidence="4 5">DSM 21838</strain>
    </source>
</reference>
<dbReference type="PROSITE" id="PS51677">
    <property type="entry name" value="NODB"/>
    <property type="match status" value="1"/>
</dbReference>
<dbReference type="Proteomes" id="UP000222106">
    <property type="component" value="Unassembled WGS sequence"/>
</dbReference>
<dbReference type="InterPro" id="IPR002509">
    <property type="entry name" value="NODB_dom"/>
</dbReference>
<evidence type="ECO:0000256" key="1">
    <source>
        <dbReference type="ARBA" id="ARBA00004613"/>
    </source>
</evidence>
<dbReference type="InterPro" id="IPR011330">
    <property type="entry name" value="Glyco_hydro/deAcase_b/a-brl"/>
</dbReference>
<dbReference type="Pfam" id="PF01522">
    <property type="entry name" value="Polysacc_deac_1"/>
    <property type="match status" value="1"/>
</dbReference>
<dbReference type="CDD" id="cd10918">
    <property type="entry name" value="CE4_NodB_like_5s_6s"/>
    <property type="match status" value="1"/>
</dbReference>
<dbReference type="SUPFAM" id="SSF88713">
    <property type="entry name" value="Glycoside hydrolase/deacetylase"/>
    <property type="match status" value="1"/>
</dbReference>
<evidence type="ECO:0000256" key="2">
    <source>
        <dbReference type="ARBA" id="ARBA00022729"/>
    </source>
</evidence>
<protein>
    <submittedName>
        <fullName evidence="4">Polysaccharide deacetylase</fullName>
    </submittedName>
</protein>
<dbReference type="EMBL" id="PDJI01000004">
    <property type="protein sequence ID" value="PFG38854.1"/>
    <property type="molecule type" value="Genomic_DNA"/>
</dbReference>
<dbReference type="GO" id="GO:0005975">
    <property type="term" value="P:carbohydrate metabolic process"/>
    <property type="evidence" value="ECO:0007669"/>
    <property type="project" value="InterPro"/>
</dbReference>
<feature type="domain" description="NodB homology" evidence="3">
    <location>
        <begin position="46"/>
        <end position="222"/>
    </location>
</feature>
<name>A0A2A9EIT8_9MICO</name>
<evidence type="ECO:0000313" key="4">
    <source>
        <dbReference type="EMBL" id="PFG38854.1"/>
    </source>
</evidence>
<accession>A0A2A9EIT8</accession>
<evidence type="ECO:0000259" key="3">
    <source>
        <dbReference type="PROSITE" id="PS51677"/>
    </source>
</evidence>
<comment type="subcellular location">
    <subcellularLocation>
        <location evidence="1">Secreted</location>
    </subcellularLocation>
</comment>
<dbReference type="AlphaFoldDB" id="A0A2A9EIT8"/>
<dbReference type="GO" id="GO:0005576">
    <property type="term" value="C:extracellular region"/>
    <property type="evidence" value="ECO:0007669"/>
    <property type="project" value="UniProtKB-SubCell"/>
</dbReference>
<dbReference type="GO" id="GO:0016810">
    <property type="term" value="F:hydrolase activity, acting on carbon-nitrogen (but not peptide) bonds"/>
    <property type="evidence" value="ECO:0007669"/>
    <property type="project" value="InterPro"/>
</dbReference>
<sequence>MADGTVLNVCFHGIGTPRRELEDGEARYWVTTQRYLRILDELATWPEVRLSFDDGNASDVDHGLEPLVERGLTATFFLVAARLGTPGSLTDDDVRALLARGMRIGTHGMDHRSWRGMDDGARRRELVDAREHLARLSGTAVDEAALPRGEYDRRVLASLRSLGYAAVHTSDRRPARRGAWLQPRFSVRATDTPASLRAEVLAAPSLGRRLERSVKGAVKRLR</sequence>
<dbReference type="OrthoDB" id="9763050at2"/>
<organism evidence="4 5">
    <name type="scientific">Georgenia soli</name>
    <dbReference type="NCBI Taxonomy" id="638953"/>
    <lineage>
        <taxon>Bacteria</taxon>
        <taxon>Bacillati</taxon>
        <taxon>Actinomycetota</taxon>
        <taxon>Actinomycetes</taxon>
        <taxon>Micrococcales</taxon>
        <taxon>Bogoriellaceae</taxon>
        <taxon>Georgenia</taxon>
    </lineage>
</organism>
<gene>
    <name evidence="4" type="ORF">ATJ97_1342</name>
</gene>
<dbReference type="RefSeq" id="WP_098483051.1">
    <property type="nucleotide sequence ID" value="NZ_PDJI01000004.1"/>
</dbReference>
<dbReference type="Gene3D" id="3.20.20.370">
    <property type="entry name" value="Glycoside hydrolase/deacetylase"/>
    <property type="match status" value="1"/>
</dbReference>
<proteinExistence type="predicted"/>
<dbReference type="PANTHER" id="PTHR34216">
    <property type="match status" value="1"/>
</dbReference>
<dbReference type="InterPro" id="IPR051398">
    <property type="entry name" value="Polysacch_Deacetylase"/>
</dbReference>